<name>A8X3D2_CAEBR</name>
<feature type="domain" description="F-box" evidence="1">
    <location>
        <begin position="14"/>
        <end position="54"/>
    </location>
</feature>
<dbReference type="CTD" id="8584493"/>
<dbReference type="RefSeq" id="XP_002642499.1">
    <property type="nucleotide sequence ID" value="XM_002642453.1"/>
</dbReference>
<dbReference type="HOGENOM" id="CLU_065230_0_0_1"/>
<dbReference type="InterPro" id="IPR042317">
    <property type="entry name" value="She-1-like"/>
</dbReference>
<dbReference type="Pfam" id="PF00646">
    <property type="entry name" value="F-box"/>
    <property type="match status" value="1"/>
</dbReference>
<gene>
    <name evidence="2 4" type="ORF">CBG06921</name>
    <name evidence="2" type="ORF">CBG_06921</name>
</gene>
<sequence length="279" mass="32846">MISLIKFIGGFEKWNELNEDCRLAVVKFLEYKDRCKLGICSKRDYETVKSTPLDVYKISIYDNEKYHYSFRKEDFSLPKCKFIRIGSDDVETFRWWLQKVPNQMKYVKLFALDADREMFTIPSNLLNAPQIMETLEFDIWCRADFSDEQFLNLKANTLGFRCVNITDQGINMYIKKWVNGNGVPDFKNAILRTNEARDINKMIRGLECRQWQGDFENEEAGFCGDFERVCGRGNCVQIYSKIDPYESLTLNVSSDCVAIYWTGHKHEYNGRTYSYYSIP</sequence>
<dbReference type="PANTHER" id="PTHR31006">
    <property type="entry name" value="F-BOX DOMAIN-CONTAINING PROTEIN-RELATED-RELATED"/>
    <property type="match status" value="1"/>
</dbReference>
<dbReference type="GeneID" id="8584493"/>
<dbReference type="AlphaFoldDB" id="A8X3D2"/>
<dbReference type="Proteomes" id="UP000008549">
    <property type="component" value="Unassembled WGS sequence"/>
</dbReference>
<proteinExistence type="predicted"/>
<reference evidence="2 3" key="1">
    <citation type="journal article" date="2003" name="PLoS Biol.">
        <title>The genome sequence of Caenorhabditis briggsae: a platform for comparative genomics.</title>
        <authorList>
            <person name="Stein L.D."/>
            <person name="Bao Z."/>
            <person name="Blasiar D."/>
            <person name="Blumenthal T."/>
            <person name="Brent M.R."/>
            <person name="Chen N."/>
            <person name="Chinwalla A."/>
            <person name="Clarke L."/>
            <person name="Clee C."/>
            <person name="Coghlan A."/>
            <person name="Coulson A."/>
            <person name="D'Eustachio P."/>
            <person name="Fitch D.H."/>
            <person name="Fulton L.A."/>
            <person name="Fulton R.E."/>
            <person name="Griffiths-Jones S."/>
            <person name="Harris T.W."/>
            <person name="Hillier L.W."/>
            <person name="Kamath R."/>
            <person name="Kuwabara P.E."/>
            <person name="Mardis E.R."/>
            <person name="Marra M.A."/>
            <person name="Miner T.L."/>
            <person name="Minx P."/>
            <person name="Mullikin J.C."/>
            <person name="Plumb R.W."/>
            <person name="Rogers J."/>
            <person name="Schein J.E."/>
            <person name="Sohrmann M."/>
            <person name="Spieth J."/>
            <person name="Stajich J.E."/>
            <person name="Wei C."/>
            <person name="Willey D."/>
            <person name="Wilson R.K."/>
            <person name="Durbin R."/>
            <person name="Waterston R.H."/>
        </authorList>
    </citation>
    <scope>NUCLEOTIDE SEQUENCE [LARGE SCALE GENOMIC DNA]</scope>
    <source>
        <strain evidence="2 3">AF16</strain>
    </source>
</reference>
<dbReference type="eggNOG" id="ENOG502TG2I">
    <property type="taxonomic scope" value="Eukaryota"/>
</dbReference>
<dbReference type="WormBase" id="CBG06921">
    <property type="protein sequence ID" value="CBP49305"/>
    <property type="gene ID" value="WBGene00029109"/>
</dbReference>
<dbReference type="InterPro" id="IPR001810">
    <property type="entry name" value="F-box_dom"/>
</dbReference>
<dbReference type="OMA" id="CKFIRIG"/>
<dbReference type="PANTHER" id="PTHR31006:SF0">
    <property type="entry name" value="F-BOX ASSOCIATED DOMAIN-CONTAINING PROTEIN-RELATED"/>
    <property type="match status" value="1"/>
</dbReference>
<reference evidence="2 3" key="2">
    <citation type="journal article" date="2011" name="PLoS Genet.">
        <title>Caenorhabditis briggsae recombinant inbred line genotypes reveal inter-strain incompatibility and the evolution of recombination.</title>
        <authorList>
            <person name="Ross J.A."/>
            <person name="Koboldt D.C."/>
            <person name="Staisch J.E."/>
            <person name="Chamberlin H.M."/>
            <person name="Gupta B.P."/>
            <person name="Miller R.D."/>
            <person name="Baird S.E."/>
            <person name="Haag E.S."/>
        </authorList>
    </citation>
    <scope>NUCLEOTIDE SEQUENCE [LARGE SCALE GENOMIC DNA]</scope>
    <source>
        <strain evidence="2 3">AF16</strain>
    </source>
</reference>
<organism evidence="2 3">
    <name type="scientific">Caenorhabditis briggsae</name>
    <dbReference type="NCBI Taxonomy" id="6238"/>
    <lineage>
        <taxon>Eukaryota</taxon>
        <taxon>Metazoa</taxon>
        <taxon>Ecdysozoa</taxon>
        <taxon>Nematoda</taxon>
        <taxon>Chromadorea</taxon>
        <taxon>Rhabditida</taxon>
        <taxon>Rhabditina</taxon>
        <taxon>Rhabditomorpha</taxon>
        <taxon>Rhabditoidea</taxon>
        <taxon>Rhabditidae</taxon>
        <taxon>Peloderinae</taxon>
        <taxon>Caenorhabditis</taxon>
    </lineage>
</organism>
<evidence type="ECO:0000313" key="3">
    <source>
        <dbReference type="Proteomes" id="UP000008549"/>
    </source>
</evidence>
<keyword evidence="3" id="KW-1185">Reference proteome</keyword>
<dbReference type="EMBL" id="HE601347">
    <property type="protein sequence ID" value="CAP27142.1"/>
    <property type="molecule type" value="Genomic_DNA"/>
</dbReference>
<evidence type="ECO:0000313" key="4">
    <source>
        <dbReference type="WormBase" id="CBG06921"/>
    </source>
</evidence>
<evidence type="ECO:0000259" key="1">
    <source>
        <dbReference type="Pfam" id="PF00646"/>
    </source>
</evidence>
<accession>A8X3D2</accession>
<dbReference type="InParanoid" id="A8X3D2"/>
<dbReference type="KEGG" id="cbr:CBG_06921"/>
<protein>
    <submittedName>
        <fullName evidence="2">Protein CBG06921</fullName>
    </submittedName>
</protein>
<evidence type="ECO:0000313" key="2">
    <source>
        <dbReference type="EMBL" id="CAP27142.1"/>
    </source>
</evidence>